<reference evidence="1 2" key="1">
    <citation type="journal article" date="2019" name="Sci. Rep.">
        <title>Orb-weaving spider Araneus ventricosus genome elucidates the spidroin gene catalogue.</title>
        <authorList>
            <person name="Kono N."/>
            <person name="Nakamura H."/>
            <person name="Ohtoshi R."/>
            <person name="Moran D.A.P."/>
            <person name="Shinohara A."/>
            <person name="Yoshida Y."/>
            <person name="Fujiwara M."/>
            <person name="Mori M."/>
            <person name="Tomita M."/>
            <person name="Arakawa K."/>
        </authorList>
    </citation>
    <scope>NUCLEOTIDE SEQUENCE [LARGE SCALE GENOMIC DNA]</scope>
</reference>
<accession>A0A4Y2GCI1</accession>
<evidence type="ECO:0000313" key="2">
    <source>
        <dbReference type="Proteomes" id="UP000499080"/>
    </source>
</evidence>
<dbReference type="AlphaFoldDB" id="A0A4Y2GCI1"/>
<gene>
    <name evidence="1" type="ORF">AVEN_196913_1</name>
</gene>
<organism evidence="1 2">
    <name type="scientific">Araneus ventricosus</name>
    <name type="common">Orbweaver spider</name>
    <name type="synonym">Epeira ventricosa</name>
    <dbReference type="NCBI Taxonomy" id="182803"/>
    <lineage>
        <taxon>Eukaryota</taxon>
        <taxon>Metazoa</taxon>
        <taxon>Ecdysozoa</taxon>
        <taxon>Arthropoda</taxon>
        <taxon>Chelicerata</taxon>
        <taxon>Arachnida</taxon>
        <taxon>Araneae</taxon>
        <taxon>Araneomorphae</taxon>
        <taxon>Entelegynae</taxon>
        <taxon>Araneoidea</taxon>
        <taxon>Araneidae</taxon>
        <taxon>Araneus</taxon>
    </lineage>
</organism>
<comment type="caution">
    <text evidence="1">The sequence shown here is derived from an EMBL/GenBank/DDBJ whole genome shotgun (WGS) entry which is preliminary data.</text>
</comment>
<name>A0A4Y2GCI1_ARAVE</name>
<protein>
    <submittedName>
        <fullName evidence="1">Uncharacterized protein</fullName>
    </submittedName>
</protein>
<proteinExistence type="predicted"/>
<dbReference type="Proteomes" id="UP000499080">
    <property type="component" value="Unassembled WGS sequence"/>
</dbReference>
<evidence type="ECO:0000313" key="1">
    <source>
        <dbReference type="EMBL" id="GBM50476.1"/>
    </source>
</evidence>
<dbReference type="EMBL" id="BGPR01098811">
    <property type="protein sequence ID" value="GBM50476.1"/>
    <property type="molecule type" value="Genomic_DNA"/>
</dbReference>
<keyword evidence="2" id="KW-1185">Reference proteome</keyword>
<sequence>MDRTGTLLWAVFMYSQRGIQLCRVYAVVLGHPVDITLLDFCQVIVFGDPLLAQDIPRYLHDIIRYSEYRTITWRYRSNIVEHLVLIE</sequence>